<evidence type="ECO:0000313" key="2">
    <source>
        <dbReference type="Proteomes" id="UP000031565"/>
    </source>
</evidence>
<accession>A0A2P6F8M5</accession>
<protein>
    <submittedName>
        <fullName evidence="1">Uncharacterized protein</fullName>
    </submittedName>
</protein>
<proteinExistence type="predicted"/>
<gene>
    <name evidence="1" type="ORF">SMSRO_SF029690</name>
</gene>
<comment type="caution">
    <text evidence="1">The sequence shown here is derived from an EMBL/GenBank/DDBJ whole genome shotgun (WGS) entry which is preliminary data.</text>
</comment>
<keyword evidence="2" id="KW-1185">Reference proteome</keyword>
<reference evidence="1 2" key="1">
    <citation type="journal article" date="2015" name="MBio">
        <title>Genome sequence of the Drosophila melanogaster male-killing Spiroplasma strain MSRO endosymbiont.</title>
        <authorList>
            <person name="Paredes J.C."/>
            <person name="Herren J.K."/>
            <person name="Schupfer F."/>
            <person name="Marin R."/>
            <person name="Claverol S."/>
            <person name="Kuo C.H."/>
            <person name="Lemaitre B."/>
            <person name="Beven L."/>
        </authorList>
    </citation>
    <scope>NUCLEOTIDE SEQUENCE [LARGE SCALE GENOMIC DNA]</scope>
    <source>
        <strain evidence="1 2">MSRO</strain>
    </source>
</reference>
<dbReference type="Proteomes" id="UP000031565">
    <property type="component" value="Unassembled WGS sequence"/>
</dbReference>
<dbReference type="AlphaFoldDB" id="A0A2P6F8M5"/>
<organism evidence="1 2">
    <name type="scientific">Spiroplasma poulsonii</name>
    <dbReference type="NCBI Taxonomy" id="2138"/>
    <lineage>
        <taxon>Bacteria</taxon>
        <taxon>Bacillati</taxon>
        <taxon>Mycoplasmatota</taxon>
        <taxon>Mollicutes</taxon>
        <taxon>Entomoplasmatales</taxon>
        <taxon>Spiroplasmataceae</taxon>
        <taxon>Spiroplasma</taxon>
    </lineage>
</organism>
<evidence type="ECO:0000313" key="1">
    <source>
        <dbReference type="EMBL" id="PQM29801.1"/>
    </source>
</evidence>
<name>A0A2P6F8M5_9MOLU</name>
<sequence>MKNKWTWQKNLKEEEGCEIGLYRYSLNYEVDLFNYEPF</sequence>
<dbReference type="EMBL" id="JTLV02000007">
    <property type="protein sequence ID" value="PQM29801.1"/>
    <property type="molecule type" value="Genomic_DNA"/>
</dbReference>